<dbReference type="InterPro" id="IPR005491">
    <property type="entry name" value="ENT_dom"/>
</dbReference>
<comment type="caution">
    <text evidence="4">The sequence shown here is derived from an EMBL/GenBank/DDBJ whole genome shotgun (WGS) entry which is preliminary data.</text>
</comment>
<feature type="domain" description="ENT" evidence="3">
    <location>
        <begin position="313"/>
        <end position="373"/>
    </location>
</feature>
<dbReference type="InterPro" id="IPR036142">
    <property type="entry name" value="ENT_dom-like_sf"/>
</dbReference>
<reference evidence="4 5" key="1">
    <citation type="submission" date="2020-10" db="EMBL/GenBank/DDBJ databases">
        <title>The Coptis chinensis genome and diversification of protoberbering-type alkaloids.</title>
        <authorList>
            <person name="Wang B."/>
            <person name="Shu S."/>
            <person name="Song C."/>
            <person name="Liu Y."/>
        </authorList>
    </citation>
    <scope>NUCLEOTIDE SEQUENCE [LARGE SCALE GENOMIC DNA]</scope>
    <source>
        <strain evidence="4">HL-2020</strain>
        <tissue evidence="4">Leaf</tissue>
    </source>
</reference>
<accession>A0A835IK29</accession>
<dbReference type="Gene3D" id="2.30.30.140">
    <property type="match status" value="1"/>
</dbReference>
<proteinExistence type="predicted"/>
<evidence type="ECO:0000313" key="4">
    <source>
        <dbReference type="EMBL" id="KAF9618629.1"/>
    </source>
</evidence>
<evidence type="ECO:0000259" key="3">
    <source>
        <dbReference type="PROSITE" id="PS51138"/>
    </source>
</evidence>
<evidence type="ECO:0000313" key="5">
    <source>
        <dbReference type="Proteomes" id="UP000631114"/>
    </source>
</evidence>
<keyword evidence="2" id="KW-0539">Nucleus</keyword>
<protein>
    <recommendedName>
        <fullName evidence="3">ENT domain-containing protein</fullName>
    </recommendedName>
</protein>
<evidence type="ECO:0000256" key="2">
    <source>
        <dbReference type="ARBA" id="ARBA00023242"/>
    </source>
</evidence>
<comment type="subcellular location">
    <subcellularLocation>
        <location evidence="1">Nucleus</location>
    </subcellularLocation>
</comment>
<gene>
    <name evidence="4" type="ORF">IFM89_002324</name>
</gene>
<dbReference type="PROSITE" id="PS51138">
    <property type="entry name" value="ENT"/>
    <property type="match status" value="1"/>
</dbReference>
<dbReference type="SUPFAM" id="SSF158639">
    <property type="entry name" value="ENT-like"/>
    <property type="match status" value="1"/>
</dbReference>
<organism evidence="4 5">
    <name type="scientific">Coptis chinensis</name>
    <dbReference type="NCBI Taxonomy" id="261450"/>
    <lineage>
        <taxon>Eukaryota</taxon>
        <taxon>Viridiplantae</taxon>
        <taxon>Streptophyta</taxon>
        <taxon>Embryophyta</taxon>
        <taxon>Tracheophyta</taxon>
        <taxon>Spermatophyta</taxon>
        <taxon>Magnoliopsida</taxon>
        <taxon>Ranunculales</taxon>
        <taxon>Ranunculaceae</taxon>
        <taxon>Coptidoideae</taxon>
        <taxon>Coptis</taxon>
    </lineage>
</organism>
<dbReference type="EMBL" id="JADFTS010000002">
    <property type="protein sequence ID" value="KAF9618629.1"/>
    <property type="molecule type" value="Genomic_DNA"/>
</dbReference>
<dbReference type="InterPro" id="IPR014002">
    <property type="entry name" value="Agenet_dom_plant"/>
</dbReference>
<dbReference type="GO" id="GO:0005634">
    <property type="term" value="C:nucleus"/>
    <property type="evidence" value="ECO:0007669"/>
    <property type="project" value="UniProtKB-SubCell"/>
</dbReference>
<sequence length="373" mass="42697">MKFRKGNKVEVLRRTHEQNEAWFPGRIISADGDQYIVKYEMLLNVEGVPVVEKVPLDDVRPQSPPTKEEENWMSGDIAEVFDIHCWRVGKVAKVLKSDRVVVKFLGSIQLKEFHPCSLRIHQVWQNSKWTVIGKVAAGDKNIGNKIVHNNSKYHIDLGSDIPPGIQEVIYSREKKGQEELSTFHHLRTLKRKHSLRFDDATMESGTKKRKQVGRVSSEEANVGKSCRVGYSERDAERKKTSHFSMRRSPMPALITEESYGCSVASCSSNDFPEYTVQIARKSYKDFTDSSFDDAESFCPSVSWRDNISSEDELEANVRELELRAYRMTLQALYASGPLSWAQESVLTNLRLSLRISNEEHLLQLRQLLASQDF</sequence>
<dbReference type="PANTHER" id="PTHR31917:SF59">
    <property type="entry name" value="ENT DOMAIN-CONTAINING PROTEIN"/>
    <property type="match status" value="1"/>
</dbReference>
<dbReference type="PANTHER" id="PTHR31917">
    <property type="entry name" value="AGENET DOMAIN-CONTAINING PROTEIN-RELATED"/>
    <property type="match status" value="1"/>
</dbReference>
<dbReference type="Pfam" id="PF03735">
    <property type="entry name" value="ENT"/>
    <property type="match status" value="1"/>
</dbReference>
<dbReference type="Gene3D" id="1.10.1240.40">
    <property type="entry name" value="ENT domain"/>
    <property type="match status" value="1"/>
</dbReference>
<dbReference type="Proteomes" id="UP000631114">
    <property type="component" value="Unassembled WGS sequence"/>
</dbReference>
<dbReference type="OrthoDB" id="663550at2759"/>
<dbReference type="AlphaFoldDB" id="A0A835IK29"/>
<dbReference type="SMART" id="SM00743">
    <property type="entry name" value="Agenet"/>
    <property type="match status" value="2"/>
</dbReference>
<dbReference type="Pfam" id="PF05641">
    <property type="entry name" value="Agenet"/>
    <property type="match status" value="1"/>
</dbReference>
<keyword evidence="5" id="KW-1185">Reference proteome</keyword>
<evidence type="ECO:0000256" key="1">
    <source>
        <dbReference type="ARBA" id="ARBA00004123"/>
    </source>
</evidence>
<name>A0A835IK29_9MAGN</name>
<dbReference type="InterPro" id="IPR008395">
    <property type="entry name" value="Agenet-like_dom"/>
</dbReference>
<dbReference type="SMART" id="SM01191">
    <property type="entry name" value="ENT"/>
    <property type="match status" value="1"/>
</dbReference>